<dbReference type="OrthoDB" id="3353448at2759"/>
<dbReference type="InterPro" id="IPR018824">
    <property type="entry name" value="Conidiation-specific_6"/>
</dbReference>
<dbReference type="Proteomes" id="UP000559256">
    <property type="component" value="Unassembled WGS sequence"/>
</dbReference>
<gene>
    <name evidence="2" type="ORF">D9758_007425</name>
</gene>
<feature type="region of interest" description="Disordered" evidence="1">
    <location>
        <begin position="1"/>
        <end position="69"/>
    </location>
</feature>
<proteinExistence type="predicted"/>
<feature type="compositionally biased region" description="Basic residues" evidence="1">
    <location>
        <begin position="50"/>
        <end position="64"/>
    </location>
</feature>
<name>A0A8H5G3G1_9AGAR</name>
<evidence type="ECO:0000313" key="3">
    <source>
        <dbReference type="Proteomes" id="UP000559256"/>
    </source>
</evidence>
<sequence>MPMFSRTRRTHHYTTGTTSRRSRNPFHRRDRDRVAGGYKAALANPNSTHQGRKHAKHELRKMGRSTHVPLMTKIKRTLGIRSSPRRHTTTHRTRY</sequence>
<protein>
    <submittedName>
        <fullName evidence="2">Uncharacterized protein</fullName>
    </submittedName>
</protein>
<accession>A0A8H5G3G1</accession>
<organism evidence="2 3">
    <name type="scientific">Tetrapyrgos nigripes</name>
    <dbReference type="NCBI Taxonomy" id="182062"/>
    <lineage>
        <taxon>Eukaryota</taxon>
        <taxon>Fungi</taxon>
        <taxon>Dikarya</taxon>
        <taxon>Basidiomycota</taxon>
        <taxon>Agaricomycotina</taxon>
        <taxon>Agaricomycetes</taxon>
        <taxon>Agaricomycetidae</taxon>
        <taxon>Agaricales</taxon>
        <taxon>Marasmiineae</taxon>
        <taxon>Marasmiaceae</taxon>
        <taxon>Tetrapyrgos</taxon>
    </lineage>
</organism>
<dbReference type="Pfam" id="PF10346">
    <property type="entry name" value="Con-6"/>
    <property type="match status" value="1"/>
</dbReference>
<evidence type="ECO:0000313" key="2">
    <source>
        <dbReference type="EMBL" id="KAF5357679.1"/>
    </source>
</evidence>
<reference evidence="2 3" key="1">
    <citation type="journal article" date="2020" name="ISME J.">
        <title>Uncovering the hidden diversity of litter-decomposition mechanisms in mushroom-forming fungi.</title>
        <authorList>
            <person name="Floudas D."/>
            <person name="Bentzer J."/>
            <person name="Ahren D."/>
            <person name="Johansson T."/>
            <person name="Persson P."/>
            <person name="Tunlid A."/>
        </authorList>
    </citation>
    <scope>NUCLEOTIDE SEQUENCE [LARGE SCALE GENOMIC DNA]</scope>
    <source>
        <strain evidence="2 3">CBS 291.85</strain>
    </source>
</reference>
<dbReference type="AlphaFoldDB" id="A0A8H5G3G1"/>
<feature type="compositionally biased region" description="Basic residues" evidence="1">
    <location>
        <begin position="1"/>
        <end position="12"/>
    </location>
</feature>
<dbReference type="EMBL" id="JAACJM010000050">
    <property type="protein sequence ID" value="KAF5357679.1"/>
    <property type="molecule type" value="Genomic_DNA"/>
</dbReference>
<comment type="caution">
    <text evidence="2">The sequence shown here is derived from an EMBL/GenBank/DDBJ whole genome shotgun (WGS) entry which is preliminary data.</text>
</comment>
<feature type="region of interest" description="Disordered" evidence="1">
    <location>
        <begin position="76"/>
        <end position="95"/>
    </location>
</feature>
<evidence type="ECO:0000256" key="1">
    <source>
        <dbReference type="SAM" id="MobiDB-lite"/>
    </source>
</evidence>
<keyword evidence="3" id="KW-1185">Reference proteome</keyword>